<name>A0A816NRU6_BRANA</name>
<comment type="similarity">
    <text evidence="1">Belongs to the PPR family. P subfamily.</text>
</comment>
<feature type="repeat" description="PPR" evidence="3">
    <location>
        <begin position="15"/>
        <end position="49"/>
    </location>
</feature>
<feature type="repeat" description="PPR" evidence="3">
    <location>
        <begin position="97"/>
        <end position="131"/>
    </location>
</feature>
<dbReference type="Proteomes" id="UP001295469">
    <property type="component" value="Chromosome A09"/>
</dbReference>
<dbReference type="PANTHER" id="PTHR47942">
    <property type="entry name" value="TETRATRICOPEPTIDE REPEAT (TPR)-LIKE SUPERFAMILY PROTEIN-RELATED"/>
    <property type="match status" value="1"/>
</dbReference>
<dbReference type="InterPro" id="IPR011990">
    <property type="entry name" value="TPR-like_helical_dom_sf"/>
</dbReference>
<dbReference type="NCBIfam" id="TIGR00756">
    <property type="entry name" value="PPR"/>
    <property type="match status" value="5"/>
</dbReference>
<evidence type="ECO:0000256" key="1">
    <source>
        <dbReference type="ARBA" id="ARBA00007626"/>
    </source>
</evidence>
<dbReference type="InterPro" id="IPR051222">
    <property type="entry name" value="PPR/CCM1_RNA-binding"/>
</dbReference>
<reference evidence="4" key="1">
    <citation type="submission" date="2021-01" db="EMBL/GenBank/DDBJ databases">
        <authorList>
            <consortium name="Genoscope - CEA"/>
            <person name="William W."/>
        </authorList>
    </citation>
    <scope>NUCLEOTIDE SEQUENCE</scope>
</reference>
<dbReference type="Pfam" id="PF01535">
    <property type="entry name" value="PPR"/>
    <property type="match status" value="1"/>
</dbReference>
<dbReference type="Pfam" id="PF13041">
    <property type="entry name" value="PPR_2"/>
    <property type="match status" value="2"/>
</dbReference>
<dbReference type="PROSITE" id="PS51375">
    <property type="entry name" value="PPR"/>
    <property type="match status" value="3"/>
</dbReference>
<dbReference type="EMBL" id="HG994363">
    <property type="protein sequence ID" value="CAF2039054.1"/>
    <property type="molecule type" value="Genomic_DNA"/>
</dbReference>
<gene>
    <name evidence="4" type="ORF">DARMORV10_A09P13590.1</name>
</gene>
<protein>
    <submittedName>
        <fullName evidence="4">(rape) hypothetical protein</fullName>
    </submittedName>
</protein>
<proteinExistence type="inferred from homology"/>
<evidence type="ECO:0000256" key="2">
    <source>
        <dbReference type="ARBA" id="ARBA00022737"/>
    </source>
</evidence>
<organism evidence="4">
    <name type="scientific">Brassica napus</name>
    <name type="common">Rape</name>
    <dbReference type="NCBI Taxonomy" id="3708"/>
    <lineage>
        <taxon>Eukaryota</taxon>
        <taxon>Viridiplantae</taxon>
        <taxon>Streptophyta</taxon>
        <taxon>Embryophyta</taxon>
        <taxon>Tracheophyta</taxon>
        <taxon>Spermatophyta</taxon>
        <taxon>Magnoliopsida</taxon>
        <taxon>eudicotyledons</taxon>
        <taxon>Gunneridae</taxon>
        <taxon>Pentapetalae</taxon>
        <taxon>rosids</taxon>
        <taxon>malvids</taxon>
        <taxon>Brassicales</taxon>
        <taxon>Brassicaceae</taxon>
        <taxon>Brassiceae</taxon>
        <taxon>Brassica</taxon>
    </lineage>
</organism>
<dbReference type="PANTHER" id="PTHR47942:SF63">
    <property type="entry name" value="PENTATRICOPEPTIDE REPEAT-CONTAINING PROTEIN"/>
    <property type="match status" value="1"/>
</dbReference>
<accession>A0A816NRU6</accession>
<keyword evidence="2" id="KW-0677">Repeat</keyword>
<feature type="repeat" description="PPR" evidence="3">
    <location>
        <begin position="132"/>
        <end position="166"/>
    </location>
</feature>
<evidence type="ECO:0000313" key="4">
    <source>
        <dbReference type="EMBL" id="CAF2039054.1"/>
    </source>
</evidence>
<sequence length="199" mass="22167">MELFGEMLQRGLVGDTITYNTLIQGFFQSGDCENAQEIFKRMVSCGVPPSIWTYNILLDGFCDNGKLEKALGMCRDGKVEDAWELFCSLDLKGVKPDVKTYTIMISGFCVKRLKQKAVALFRKMKEDGPLPNDCTYNALIRAHLRDGDKAASAELIKEMRSFGFSAEASTFGLVTNMLHDGDWTKASSTCCLETGSRLR</sequence>
<dbReference type="AlphaFoldDB" id="A0A816NRU6"/>
<dbReference type="InterPro" id="IPR002885">
    <property type="entry name" value="PPR_rpt"/>
</dbReference>
<evidence type="ECO:0000256" key="3">
    <source>
        <dbReference type="PROSITE-ProRule" id="PRU00708"/>
    </source>
</evidence>
<dbReference type="Gene3D" id="1.25.40.10">
    <property type="entry name" value="Tetratricopeptide repeat domain"/>
    <property type="match status" value="2"/>
</dbReference>